<evidence type="ECO:0000259" key="11">
    <source>
        <dbReference type="PROSITE" id="PS51278"/>
    </source>
</evidence>
<dbReference type="AlphaFoldDB" id="A0A9P8WFL5"/>
<dbReference type="EC" id="2.4.2.14" evidence="3 8"/>
<dbReference type="Gene3D" id="3.40.50.2020">
    <property type="match status" value="1"/>
</dbReference>
<protein>
    <recommendedName>
        <fullName evidence="3 8">Amidophosphoribosyltransferase</fullName>
        <shortName evidence="8">ATase</shortName>
        <ecNumber evidence="3 8">2.4.2.14</ecNumber>
    </recommendedName>
    <alternativeName>
        <fullName evidence="8">Glutamine phosphoribosylpyrophosphate amidotransferase</fullName>
    </alternativeName>
</protein>
<dbReference type="GO" id="GO:0004044">
    <property type="term" value="F:amidophosphoribosyltransferase activity"/>
    <property type="evidence" value="ECO:0007669"/>
    <property type="project" value="UniProtKB-EC"/>
</dbReference>
<dbReference type="Pfam" id="PF13522">
    <property type="entry name" value="GATase_6"/>
    <property type="match status" value="1"/>
</dbReference>
<evidence type="ECO:0000256" key="3">
    <source>
        <dbReference type="ARBA" id="ARBA00011941"/>
    </source>
</evidence>
<reference evidence="12 13" key="1">
    <citation type="journal article" date="2021" name="Nat. Commun.">
        <title>Genetic determinants of endophytism in the Arabidopsis root mycobiome.</title>
        <authorList>
            <person name="Mesny F."/>
            <person name="Miyauchi S."/>
            <person name="Thiergart T."/>
            <person name="Pickel B."/>
            <person name="Atanasova L."/>
            <person name="Karlsson M."/>
            <person name="Huettel B."/>
            <person name="Barry K.W."/>
            <person name="Haridas S."/>
            <person name="Chen C."/>
            <person name="Bauer D."/>
            <person name="Andreopoulos W."/>
            <person name="Pangilinan J."/>
            <person name="LaButti K."/>
            <person name="Riley R."/>
            <person name="Lipzen A."/>
            <person name="Clum A."/>
            <person name="Drula E."/>
            <person name="Henrissat B."/>
            <person name="Kohler A."/>
            <person name="Grigoriev I.V."/>
            <person name="Martin F.M."/>
            <person name="Hacquard S."/>
        </authorList>
    </citation>
    <scope>NUCLEOTIDE SEQUENCE [LARGE SCALE GENOMIC DNA]</scope>
    <source>
        <strain evidence="12 13">MPI-CAGE-CH-0241</strain>
    </source>
</reference>
<dbReference type="EMBL" id="JAGPYM010000003">
    <property type="protein sequence ID" value="KAH6897452.1"/>
    <property type="molecule type" value="Genomic_DNA"/>
</dbReference>
<accession>A0A9P8WFL5</accession>
<keyword evidence="4 8" id="KW-0328">Glycosyltransferase</keyword>
<feature type="binding site" evidence="10">
    <location>
        <position position="314"/>
    </location>
    <ligand>
        <name>Mg(2+)</name>
        <dbReference type="ChEBI" id="CHEBI:18420"/>
    </ligand>
</feature>
<evidence type="ECO:0000256" key="2">
    <source>
        <dbReference type="ARBA" id="ARBA00010138"/>
    </source>
</evidence>
<dbReference type="InterPro" id="IPR029057">
    <property type="entry name" value="PRTase-like"/>
</dbReference>
<dbReference type="SUPFAM" id="SSF56235">
    <property type="entry name" value="N-terminal nucleophile aminohydrolases (Ntn hydrolases)"/>
    <property type="match status" value="1"/>
</dbReference>
<dbReference type="InterPro" id="IPR029055">
    <property type="entry name" value="Ntn_hydrolases_N"/>
</dbReference>
<feature type="domain" description="Glutamine amidotransferase type-2" evidence="11">
    <location>
        <begin position="2"/>
        <end position="242"/>
    </location>
</feature>
<keyword evidence="5 8" id="KW-0808">Transferase</keyword>
<keyword evidence="13" id="KW-1185">Reference proteome</keyword>
<dbReference type="InterPro" id="IPR017932">
    <property type="entry name" value="GATase_2_dom"/>
</dbReference>
<dbReference type="PANTHER" id="PTHR11907">
    <property type="entry name" value="AMIDOPHOSPHORIBOSYLTRANSFERASE"/>
    <property type="match status" value="1"/>
</dbReference>
<dbReference type="GO" id="GO:0006164">
    <property type="term" value="P:purine nucleotide biosynthetic process"/>
    <property type="evidence" value="ECO:0007669"/>
    <property type="project" value="UniProtKB-KW"/>
</dbReference>
<dbReference type="Gene3D" id="3.60.20.10">
    <property type="entry name" value="Glutamine Phosphoribosylpyrophosphate, subunit 1, domain 1"/>
    <property type="match status" value="1"/>
</dbReference>
<dbReference type="Pfam" id="PF00156">
    <property type="entry name" value="Pribosyltran"/>
    <property type="match status" value="1"/>
</dbReference>
<dbReference type="InterPro" id="IPR000836">
    <property type="entry name" value="PRTase_dom"/>
</dbReference>
<dbReference type="PROSITE" id="PS51278">
    <property type="entry name" value="GATASE_TYPE_2"/>
    <property type="match status" value="1"/>
</dbReference>
<dbReference type="GO" id="GO:0009113">
    <property type="term" value="P:purine nucleobase biosynthetic process"/>
    <property type="evidence" value="ECO:0007669"/>
    <property type="project" value="InterPro"/>
</dbReference>
<comment type="pathway">
    <text evidence="1 8">Purine metabolism; IMP biosynthesis via de novo pathway; N(1)-(5-phospho-D-ribosyl)glycinamide from 5-phospho-alpha-D-ribose 1-diphosphate: step 1/2.</text>
</comment>
<comment type="similarity">
    <text evidence="2 8">In the C-terminal section; belongs to the purine/pyrimidine phosphoribosyltransferase family.</text>
</comment>
<comment type="catalytic activity">
    <reaction evidence="8">
        <text>5-phospho-beta-D-ribosylamine + L-glutamate + diphosphate = 5-phospho-alpha-D-ribose 1-diphosphate + L-glutamine + H2O</text>
        <dbReference type="Rhea" id="RHEA:14905"/>
        <dbReference type="ChEBI" id="CHEBI:15377"/>
        <dbReference type="ChEBI" id="CHEBI:29985"/>
        <dbReference type="ChEBI" id="CHEBI:33019"/>
        <dbReference type="ChEBI" id="CHEBI:58017"/>
        <dbReference type="ChEBI" id="CHEBI:58359"/>
        <dbReference type="ChEBI" id="CHEBI:58681"/>
        <dbReference type="EC" id="2.4.2.14"/>
    </reaction>
</comment>
<evidence type="ECO:0000256" key="4">
    <source>
        <dbReference type="ARBA" id="ARBA00022676"/>
    </source>
</evidence>
<dbReference type="NCBIfam" id="TIGR01134">
    <property type="entry name" value="purF"/>
    <property type="match status" value="1"/>
</dbReference>
<organism evidence="12 13">
    <name type="scientific">Thelonectria olida</name>
    <dbReference type="NCBI Taxonomy" id="1576542"/>
    <lineage>
        <taxon>Eukaryota</taxon>
        <taxon>Fungi</taxon>
        <taxon>Dikarya</taxon>
        <taxon>Ascomycota</taxon>
        <taxon>Pezizomycotina</taxon>
        <taxon>Sordariomycetes</taxon>
        <taxon>Hypocreomycetidae</taxon>
        <taxon>Hypocreales</taxon>
        <taxon>Nectriaceae</taxon>
        <taxon>Thelonectria</taxon>
    </lineage>
</organism>
<evidence type="ECO:0000256" key="6">
    <source>
        <dbReference type="ARBA" id="ARBA00022755"/>
    </source>
</evidence>
<gene>
    <name evidence="12" type="ORF">B0T10DRAFT_476872</name>
</gene>
<comment type="caution">
    <text evidence="12">The sequence shown here is derived from an EMBL/GenBank/DDBJ whole genome shotgun (WGS) entry which is preliminary data.</text>
</comment>
<feature type="binding site" evidence="10">
    <location>
        <position position="377"/>
    </location>
    <ligand>
        <name>Mg(2+)</name>
        <dbReference type="ChEBI" id="CHEBI:18420"/>
    </ligand>
</feature>
<evidence type="ECO:0000256" key="9">
    <source>
        <dbReference type="PIRSR" id="PIRSR000485-1"/>
    </source>
</evidence>
<keyword evidence="10" id="KW-0479">Metal-binding</keyword>
<keyword evidence="6 8" id="KW-0658">Purine biosynthesis</keyword>
<dbReference type="CDD" id="cd06223">
    <property type="entry name" value="PRTases_typeI"/>
    <property type="match status" value="1"/>
</dbReference>
<evidence type="ECO:0000256" key="8">
    <source>
        <dbReference type="PIRNR" id="PIRNR000485"/>
    </source>
</evidence>
<dbReference type="InterPro" id="IPR005854">
    <property type="entry name" value="PurF"/>
</dbReference>
<evidence type="ECO:0000256" key="10">
    <source>
        <dbReference type="PIRSR" id="PIRSR000485-2"/>
    </source>
</evidence>
<feature type="binding site" evidence="10">
    <location>
        <position position="376"/>
    </location>
    <ligand>
        <name>Mg(2+)</name>
        <dbReference type="ChEBI" id="CHEBI:18420"/>
    </ligand>
</feature>
<evidence type="ECO:0000313" key="13">
    <source>
        <dbReference type="Proteomes" id="UP000777438"/>
    </source>
</evidence>
<evidence type="ECO:0000256" key="1">
    <source>
        <dbReference type="ARBA" id="ARBA00005209"/>
    </source>
</evidence>
<keyword evidence="10" id="KW-0460">Magnesium</keyword>
<dbReference type="PIRSF" id="PIRSF000485">
    <property type="entry name" value="Amd_phspho_trans"/>
    <property type="match status" value="1"/>
</dbReference>
<dbReference type="SUPFAM" id="SSF53271">
    <property type="entry name" value="PRTase-like"/>
    <property type="match status" value="1"/>
</dbReference>
<evidence type="ECO:0000256" key="7">
    <source>
        <dbReference type="ARBA" id="ARBA00022962"/>
    </source>
</evidence>
<keyword evidence="7" id="KW-0315">Glutamine amidotransferase</keyword>
<evidence type="ECO:0000256" key="5">
    <source>
        <dbReference type="ARBA" id="ARBA00022679"/>
    </source>
</evidence>
<comment type="cofactor">
    <cofactor evidence="10">
        <name>Mg(2+)</name>
        <dbReference type="ChEBI" id="CHEBI:18420"/>
    </cofactor>
    <text evidence="10">Binds 1 Mg(2+) ion per subunit.</text>
</comment>
<dbReference type="HAMAP" id="MF_01931">
    <property type="entry name" value="PurF"/>
    <property type="match status" value="1"/>
</dbReference>
<feature type="active site" description="Nucleophile" evidence="9">
    <location>
        <position position="2"/>
    </location>
</feature>
<dbReference type="GO" id="GO:0046872">
    <property type="term" value="F:metal ion binding"/>
    <property type="evidence" value="ECO:0007669"/>
    <property type="project" value="UniProtKB-KW"/>
</dbReference>
<proteinExistence type="inferred from homology"/>
<evidence type="ECO:0000313" key="12">
    <source>
        <dbReference type="EMBL" id="KAH6897452.1"/>
    </source>
</evidence>
<dbReference type="Proteomes" id="UP000777438">
    <property type="component" value="Unassembled WGS sequence"/>
</dbReference>
<sequence>MCGIAGLILGDPKATTAAIDIHESLYYLQHRGQDAAGITVSQGGRVYQAKGNGLVSKVMSDGARLQQLPGNLGIGHLRYPTAGSSSASEAQPFYVNAPFGLCMSVNGNLINVEELREFLDVVARRHINSDSDSELLLNVYAHALGELGKSRVNSEDIFAALRAVYEKCQGAFACAVMIAGFGILGFRDANGIRPLCIGSRPSLTLDGATDYFMASESVALKQLGFSNIRDIKPGEAVFIQKGGAPIFRQVVKQRSYTPDIFEFCYFARPDTISDGISVYRSRQNMGIELAKRMREVLGDKVIDEIDVVVPVPETSNTSAAALAEQLNKPYSNAFVKNRYVFRTFILPNQGLRKQSVRRKLSPIECEFEGRNVLVVDDSLVRGTTSREIVQMVRECKAKKVIFASCSPAITNQHIYGIDLADPSELAAHGRTTEEIAKYIQADHLVYLSLDGLKEACMNAAGKDCEVEDFEVGVFSGKYVTGVPEGYFEHLSLLRKNKKRKATAAGLTVVGPREPSENAVVVTSSGPVNGADPEHREDISIHNFASEIQR</sequence>
<dbReference type="OrthoDB" id="191723at2759"/>
<name>A0A9P8WFL5_9HYPO</name>